<comment type="caution">
    <text evidence="1">The sequence shown here is derived from an EMBL/GenBank/DDBJ whole genome shotgun (WGS) entry which is preliminary data.</text>
</comment>
<evidence type="ECO:0000313" key="1">
    <source>
        <dbReference type="EMBL" id="KAK3903379.1"/>
    </source>
</evidence>
<keyword evidence="2" id="KW-1185">Reference proteome</keyword>
<name>A0AAN6RUM8_9PEZI</name>
<reference evidence="1" key="2">
    <citation type="submission" date="2023-05" db="EMBL/GenBank/DDBJ databases">
        <authorList>
            <consortium name="Lawrence Berkeley National Laboratory"/>
            <person name="Steindorff A."/>
            <person name="Hensen N."/>
            <person name="Bonometti L."/>
            <person name="Westerberg I."/>
            <person name="Brannstrom I.O."/>
            <person name="Guillou S."/>
            <person name="Cros-Aarteil S."/>
            <person name="Calhoun S."/>
            <person name="Haridas S."/>
            <person name="Kuo A."/>
            <person name="Mondo S."/>
            <person name="Pangilinan J."/>
            <person name="Riley R."/>
            <person name="Labutti K."/>
            <person name="Andreopoulos B."/>
            <person name="Lipzen A."/>
            <person name="Chen C."/>
            <person name="Yanf M."/>
            <person name="Daum C."/>
            <person name="Ng V."/>
            <person name="Clum A."/>
            <person name="Ohm R."/>
            <person name="Martin F."/>
            <person name="Silar P."/>
            <person name="Natvig D."/>
            <person name="Lalanne C."/>
            <person name="Gautier V."/>
            <person name="Ament-Velasquez S.L."/>
            <person name="Kruys A."/>
            <person name="Hutchinson M.I."/>
            <person name="Powell A.J."/>
            <person name="Barry K."/>
            <person name="Miller A.N."/>
            <person name="Grigoriev I.V."/>
            <person name="Debuchy R."/>
            <person name="Gladieux P."/>
            <person name="Thoren M.H."/>
            <person name="Johannesson H."/>
        </authorList>
    </citation>
    <scope>NUCLEOTIDE SEQUENCE</scope>
    <source>
        <strain evidence="1">CBS 103.79</strain>
    </source>
</reference>
<protein>
    <submittedName>
        <fullName evidence="1">Uncharacterized protein</fullName>
    </submittedName>
</protein>
<proteinExistence type="predicted"/>
<dbReference type="AlphaFoldDB" id="A0AAN6RUM8"/>
<dbReference type="Proteomes" id="UP001303889">
    <property type="component" value="Unassembled WGS sequence"/>
</dbReference>
<dbReference type="InterPro" id="IPR025533">
    <property type="entry name" value="DUF4419"/>
</dbReference>
<dbReference type="EMBL" id="MU855452">
    <property type="protein sequence ID" value="KAK3903379.1"/>
    <property type="molecule type" value="Genomic_DNA"/>
</dbReference>
<dbReference type="PANTHER" id="PTHR31252:SF11">
    <property type="entry name" value="DUF4419 DOMAIN-CONTAINING PROTEIN"/>
    <property type="match status" value="1"/>
</dbReference>
<accession>A0AAN6RUM8</accession>
<sequence>MMLFSLTLLGLATASVVILPGGDPKPLVLPVQPVAATDYNSILRTSAASEFPNSTVNILLSSYSGTLEATGKETANASEIFPSGDSFIRGAIQAWGEHLHLEIRPEEVWFTILTQLNFYMGANAEKVRHLFVKHQGQETIYIEDYTWTAVLWRFKDEIQARVLTPWLKDWIVPDFSTSTPDDVMTANILMMGLMKAYFTYEGGIICGLPSVTLLGEKADWEKLLAKLERLSEFGEEPDAYRTRLAPILKRFVGSFDAPDSAEIRKFWSQIVFAQYESMCGAAPLEISGWITGFLFWGTDGVLINKSGTGGREGLTMDEVNYAWHDVRRLPVGYAKAPFTMRDFGGMEKFPAYVAAGTLGKQIVNGPPKGYADALARAGMDAKLAVNSSSHGTIRPLSAWMLYGPLYPPGPDLLSPYDREMQVITSRTKQYLQGKCGGV</sequence>
<dbReference type="Pfam" id="PF14388">
    <property type="entry name" value="DUF4419"/>
    <property type="match status" value="1"/>
</dbReference>
<gene>
    <name evidence="1" type="ORF">C8A05DRAFT_32878</name>
</gene>
<reference evidence="1" key="1">
    <citation type="journal article" date="2023" name="Mol. Phylogenet. Evol.">
        <title>Genome-scale phylogeny and comparative genomics of the fungal order Sordariales.</title>
        <authorList>
            <person name="Hensen N."/>
            <person name="Bonometti L."/>
            <person name="Westerberg I."/>
            <person name="Brannstrom I.O."/>
            <person name="Guillou S."/>
            <person name="Cros-Aarteil S."/>
            <person name="Calhoun S."/>
            <person name="Haridas S."/>
            <person name="Kuo A."/>
            <person name="Mondo S."/>
            <person name="Pangilinan J."/>
            <person name="Riley R."/>
            <person name="LaButti K."/>
            <person name="Andreopoulos B."/>
            <person name="Lipzen A."/>
            <person name="Chen C."/>
            <person name="Yan M."/>
            <person name="Daum C."/>
            <person name="Ng V."/>
            <person name="Clum A."/>
            <person name="Steindorff A."/>
            <person name="Ohm R.A."/>
            <person name="Martin F."/>
            <person name="Silar P."/>
            <person name="Natvig D.O."/>
            <person name="Lalanne C."/>
            <person name="Gautier V."/>
            <person name="Ament-Velasquez S.L."/>
            <person name="Kruys A."/>
            <person name="Hutchinson M.I."/>
            <person name="Powell A.J."/>
            <person name="Barry K."/>
            <person name="Miller A.N."/>
            <person name="Grigoriev I.V."/>
            <person name="Debuchy R."/>
            <person name="Gladieux P."/>
            <person name="Hiltunen Thoren M."/>
            <person name="Johannesson H."/>
        </authorList>
    </citation>
    <scope>NUCLEOTIDE SEQUENCE</scope>
    <source>
        <strain evidence="1">CBS 103.79</strain>
    </source>
</reference>
<organism evidence="1 2">
    <name type="scientific">Staphylotrichum tortipilum</name>
    <dbReference type="NCBI Taxonomy" id="2831512"/>
    <lineage>
        <taxon>Eukaryota</taxon>
        <taxon>Fungi</taxon>
        <taxon>Dikarya</taxon>
        <taxon>Ascomycota</taxon>
        <taxon>Pezizomycotina</taxon>
        <taxon>Sordariomycetes</taxon>
        <taxon>Sordariomycetidae</taxon>
        <taxon>Sordariales</taxon>
        <taxon>Chaetomiaceae</taxon>
        <taxon>Staphylotrichum</taxon>
    </lineage>
</organism>
<evidence type="ECO:0000313" key="2">
    <source>
        <dbReference type="Proteomes" id="UP001303889"/>
    </source>
</evidence>
<dbReference type="PANTHER" id="PTHR31252">
    <property type="entry name" value="DUF4419 DOMAIN-CONTAINING PROTEIN"/>
    <property type="match status" value="1"/>
</dbReference>